<dbReference type="Gene3D" id="1.10.10.1390">
    <property type="entry name" value="ATP-dependent DNA helicase RecQ"/>
    <property type="match status" value="1"/>
</dbReference>
<proteinExistence type="predicted"/>
<feature type="domain" description="RQC" evidence="1">
    <location>
        <begin position="7"/>
        <end position="96"/>
    </location>
</feature>
<dbReference type="InterPro" id="IPR036390">
    <property type="entry name" value="WH_DNA-bd_sf"/>
</dbReference>
<dbReference type="RefSeq" id="WP_390267424.1">
    <property type="nucleotide sequence ID" value="NZ_JBHRSA010000004.1"/>
</dbReference>
<organism evidence="3 4">
    <name type="scientific">Virgibacillus xinjiangensis</name>
    <dbReference type="NCBI Taxonomy" id="393090"/>
    <lineage>
        <taxon>Bacteria</taxon>
        <taxon>Bacillati</taxon>
        <taxon>Bacillota</taxon>
        <taxon>Bacilli</taxon>
        <taxon>Bacillales</taxon>
        <taxon>Bacillaceae</taxon>
        <taxon>Virgibacillus</taxon>
    </lineage>
</organism>
<dbReference type="PIRSF" id="PIRSF021350">
    <property type="entry name" value="UCP021350"/>
    <property type="match status" value="1"/>
</dbReference>
<name>A0ABV7CRS4_9BACI</name>
<keyword evidence="4" id="KW-1185">Reference proteome</keyword>
<protein>
    <submittedName>
        <fullName evidence="3">Helix-turn-helix domain-containing protein</fullName>
    </submittedName>
</protein>
<dbReference type="InterPro" id="IPR029491">
    <property type="entry name" value="Helicase_HTH"/>
</dbReference>
<feature type="domain" description="Helicase Helix-turn-helix" evidence="2">
    <location>
        <begin position="256"/>
        <end position="343"/>
    </location>
</feature>
<dbReference type="Gene3D" id="1.10.10.10">
    <property type="entry name" value="Winged helix-like DNA-binding domain superfamily/Winged helix DNA-binding domain"/>
    <property type="match status" value="1"/>
</dbReference>
<evidence type="ECO:0000259" key="1">
    <source>
        <dbReference type="Pfam" id="PF09382"/>
    </source>
</evidence>
<dbReference type="Proteomes" id="UP001595279">
    <property type="component" value="Unassembled WGS sequence"/>
</dbReference>
<comment type="caution">
    <text evidence="3">The sequence shown here is derived from an EMBL/GenBank/DDBJ whole genome shotgun (WGS) entry which is preliminary data.</text>
</comment>
<dbReference type="EMBL" id="JBHRSA010000004">
    <property type="protein sequence ID" value="MFC3038955.1"/>
    <property type="molecule type" value="Genomic_DNA"/>
</dbReference>
<dbReference type="Pfam" id="PF09382">
    <property type="entry name" value="RQC"/>
    <property type="match status" value="1"/>
</dbReference>
<evidence type="ECO:0000259" key="2">
    <source>
        <dbReference type="Pfam" id="PF14493"/>
    </source>
</evidence>
<dbReference type="InterPro" id="IPR008308">
    <property type="entry name" value="YpbB-like"/>
</dbReference>
<accession>A0ABV7CRS4</accession>
<dbReference type="SUPFAM" id="SSF46785">
    <property type="entry name" value="Winged helix' DNA-binding domain"/>
    <property type="match status" value="1"/>
</dbReference>
<sequence>MILEGLILHSISQIREERTISSIYHLLSGKKSIQTVQDAHIYSLEPLFGVYKRLDKRFFYEVLEYLLSLRYIQVSSKRESAYLLTKEGESWLHNSRSSLGLEKLNGLKYHETGQVFLERLTLFIQTLTNTRNGHFSFIPVVDKPSIEAWVKSFYQRTRNREIEMLEEMYKELYQLLHRLTDEEAGIFTDRLSGYKRYGMSLDQLANKYSLCTVDVHLRLTTVTHHLMDLVLREPHEFPVLHLFLRDLKGEHVLSNSAAVTYRLLKNGLDISQIAVKRNLKENTIHDHIVEIALHHQDFCIDIYFNTGEKEEITQAIRKAGSHRLKDIKQLVNDEISYFKIRLLIAREKTIRNEA</sequence>
<evidence type="ECO:0000313" key="4">
    <source>
        <dbReference type="Proteomes" id="UP001595279"/>
    </source>
</evidence>
<dbReference type="InterPro" id="IPR036388">
    <property type="entry name" value="WH-like_DNA-bd_sf"/>
</dbReference>
<gene>
    <name evidence="3" type="ORF">ACFOGI_01645</name>
</gene>
<evidence type="ECO:0000313" key="3">
    <source>
        <dbReference type="EMBL" id="MFC3038955.1"/>
    </source>
</evidence>
<dbReference type="InterPro" id="IPR018982">
    <property type="entry name" value="RQC_domain"/>
</dbReference>
<reference evidence="4" key="1">
    <citation type="journal article" date="2019" name="Int. J. Syst. Evol. Microbiol.">
        <title>The Global Catalogue of Microorganisms (GCM) 10K type strain sequencing project: providing services to taxonomists for standard genome sequencing and annotation.</title>
        <authorList>
            <consortium name="The Broad Institute Genomics Platform"/>
            <consortium name="The Broad Institute Genome Sequencing Center for Infectious Disease"/>
            <person name="Wu L."/>
            <person name="Ma J."/>
        </authorList>
    </citation>
    <scope>NUCLEOTIDE SEQUENCE [LARGE SCALE GENOMIC DNA]</scope>
    <source>
        <strain evidence="4">KCTC 13128</strain>
    </source>
</reference>
<dbReference type="Pfam" id="PF14493">
    <property type="entry name" value="HTH_40"/>
    <property type="match status" value="1"/>
</dbReference>